<evidence type="ECO:0000313" key="3">
    <source>
        <dbReference type="Proteomes" id="UP001241056"/>
    </source>
</evidence>
<organism evidence="2 3">
    <name type="scientific">Thiopseudomonas acetoxidans</name>
    <dbReference type="NCBI Taxonomy" id="3041622"/>
    <lineage>
        <taxon>Bacteria</taxon>
        <taxon>Pseudomonadati</taxon>
        <taxon>Pseudomonadota</taxon>
        <taxon>Gammaproteobacteria</taxon>
        <taxon>Pseudomonadales</taxon>
        <taxon>Pseudomonadaceae</taxon>
        <taxon>Thiopseudomonas</taxon>
    </lineage>
</organism>
<dbReference type="PROSITE" id="PS51301">
    <property type="entry name" value="KILA_N"/>
    <property type="match status" value="1"/>
</dbReference>
<sequence>MKNTKIQVQGSEITVFRLEQHDFISLTDIAKHKTDDSSAAIGNWMRNRNTIEFLGIWETLYNPEFKPIEFEGFKNQAGSNAFTLSPRKWIETTHAKGFVVKAGRYGGTYAHKDIAIKFASWISVEFELYLIKEFQRLKEVEQEHLGWSVKRQLTKINYRIHTDAVKENLIPTALTAQQVSLVYATEADLLNMALFGQTAKQWRDKNPDKEGNIRDYANVSQLVCLANLETLNAHFIQQGIEQTKRLALLNKTAIQQMRLLLADKGLQKLAEQPDK</sequence>
<dbReference type="EMBL" id="JAUCDY010000003">
    <property type="protein sequence ID" value="MDM7857426.1"/>
    <property type="molecule type" value="Genomic_DNA"/>
</dbReference>
<evidence type="ECO:0000259" key="1">
    <source>
        <dbReference type="PROSITE" id="PS51301"/>
    </source>
</evidence>
<reference evidence="2 3" key="1">
    <citation type="submission" date="2023-06" db="EMBL/GenBank/DDBJ databases">
        <title>Thiopseudomonas sp. CY1220 draft genome sequence.</title>
        <authorList>
            <person name="Zhao G."/>
            <person name="An M."/>
        </authorList>
    </citation>
    <scope>NUCLEOTIDE SEQUENCE [LARGE SCALE GENOMIC DNA]</scope>
    <source>
        <strain evidence="2 3">CY1220</strain>
    </source>
</reference>
<dbReference type="SMART" id="SM01252">
    <property type="entry name" value="KilA-N"/>
    <property type="match status" value="1"/>
</dbReference>
<gene>
    <name evidence="2" type="ORF">QEZ41_03935</name>
</gene>
<comment type="caution">
    <text evidence="2">The sequence shown here is derived from an EMBL/GenBank/DDBJ whole genome shotgun (WGS) entry which is preliminary data.</text>
</comment>
<dbReference type="InterPro" id="IPR017880">
    <property type="entry name" value="KilA_N"/>
</dbReference>
<feature type="domain" description="KilA-N" evidence="1">
    <location>
        <begin position="2"/>
        <end position="137"/>
    </location>
</feature>
<dbReference type="InterPro" id="IPR018004">
    <property type="entry name" value="KilA/APSES_HTH"/>
</dbReference>
<protein>
    <submittedName>
        <fullName evidence="2">KilA-N domain-containing protein</fullName>
    </submittedName>
</protein>
<accession>A0ABT7SML1</accession>
<keyword evidence="3" id="KW-1185">Reference proteome</keyword>
<dbReference type="RefSeq" id="WP_289410080.1">
    <property type="nucleotide sequence ID" value="NZ_JAUCDY010000003.1"/>
</dbReference>
<proteinExistence type="predicted"/>
<name>A0ABT7SML1_9GAMM</name>
<dbReference type="Pfam" id="PF04383">
    <property type="entry name" value="KilA-N"/>
    <property type="match status" value="1"/>
</dbReference>
<evidence type="ECO:0000313" key="2">
    <source>
        <dbReference type="EMBL" id="MDM7857426.1"/>
    </source>
</evidence>
<dbReference type="Proteomes" id="UP001241056">
    <property type="component" value="Unassembled WGS sequence"/>
</dbReference>